<accession>A0A8S5RNT6</accession>
<evidence type="ECO:0000313" key="1">
    <source>
        <dbReference type="EMBL" id="DAE32966.1"/>
    </source>
</evidence>
<proteinExistence type="predicted"/>
<sequence length="131" mass="15937">MERLDSSIHKYKFFRLRQKLYKTRPMGKLEAKIDKFLSENGVKYHRQWPVKLGTRGRKQHRYLVSFYLPEANIMLDMADSDADMSLYDFSRYKELIWRCHEFPRQIGAIIPIDKNLGWREVKKQLRLLIRM</sequence>
<protein>
    <submittedName>
        <fullName evidence="1">DNA mismatch endonuclease</fullName>
    </submittedName>
</protein>
<keyword evidence="1" id="KW-0255">Endonuclease</keyword>
<reference evidence="1" key="1">
    <citation type="journal article" date="2021" name="Proc. Natl. Acad. Sci. U.S.A.">
        <title>A Catalog of Tens of Thousands of Viruses from Human Metagenomes Reveals Hidden Associations with Chronic Diseases.</title>
        <authorList>
            <person name="Tisza M.J."/>
            <person name="Buck C.B."/>
        </authorList>
    </citation>
    <scope>NUCLEOTIDE SEQUENCE</scope>
    <source>
        <strain evidence="1">CtoYX9</strain>
    </source>
</reference>
<dbReference type="EMBL" id="BK059131">
    <property type="protein sequence ID" value="DAE32966.1"/>
    <property type="molecule type" value="Genomic_DNA"/>
</dbReference>
<organism evidence="1">
    <name type="scientific">virus sp. ctoYX9</name>
    <dbReference type="NCBI Taxonomy" id="2825822"/>
    <lineage>
        <taxon>Viruses</taxon>
    </lineage>
</organism>
<dbReference type="GO" id="GO:0004519">
    <property type="term" value="F:endonuclease activity"/>
    <property type="evidence" value="ECO:0007669"/>
    <property type="project" value="UniProtKB-KW"/>
</dbReference>
<keyword evidence="1" id="KW-0540">Nuclease</keyword>
<keyword evidence="1" id="KW-0378">Hydrolase</keyword>
<name>A0A8S5RNT6_9VIRU</name>